<feature type="transmembrane region" description="Helical" evidence="7">
    <location>
        <begin position="70"/>
        <end position="90"/>
    </location>
</feature>
<dbReference type="Gene3D" id="1.20.1070.10">
    <property type="entry name" value="Rhodopsin 7-helix transmembrane proteins"/>
    <property type="match status" value="2"/>
</dbReference>
<evidence type="ECO:0000313" key="10">
    <source>
        <dbReference type="Proteomes" id="UP001208570"/>
    </source>
</evidence>
<evidence type="ECO:0000256" key="6">
    <source>
        <dbReference type="SAM" id="MobiDB-lite"/>
    </source>
</evidence>
<dbReference type="AlphaFoldDB" id="A0AAD9MRP1"/>
<evidence type="ECO:0000256" key="2">
    <source>
        <dbReference type="ARBA" id="ARBA00022475"/>
    </source>
</evidence>
<evidence type="ECO:0000256" key="4">
    <source>
        <dbReference type="ARBA" id="ARBA00022989"/>
    </source>
</evidence>
<keyword evidence="3 7" id="KW-0812">Transmembrane</keyword>
<feature type="transmembrane region" description="Helical" evidence="7">
    <location>
        <begin position="334"/>
        <end position="362"/>
    </location>
</feature>
<comment type="subcellular location">
    <subcellularLocation>
        <location evidence="1">Cell membrane</location>
        <topology evidence="1">Multi-pass membrane protein</topology>
    </subcellularLocation>
</comment>
<feature type="transmembrane region" description="Helical" evidence="7">
    <location>
        <begin position="110"/>
        <end position="132"/>
    </location>
</feature>
<protein>
    <recommendedName>
        <fullName evidence="8">G-protein coupled receptors family 1 profile domain-containing protein</fullName>
    </recommendedName>
</protein>
<keyword evidence="4 7" id="KW-1133">Transmembrane helix</keyword>
<keyword evidence="10" id="KW-1185">Reference proteome</keyword>
<dbReference type="InterPro" id="IPR000276">
    <property type="entry name" value="GPCR_Rhodpsn"/>
</dbReference>
<evidence type="ECO:0000256" key="3">
    <source>
        <dbReference type="ARBA" id="ARBA00022692"/>
    </source>
</evidence>
<comment type="caution">
    <text evidence="9">The sequence shown here is derived from an EMBL/GenBank/DDBJ whole genome shotgun (WGS) entry which is preliminary data.</text>
</comment>
<organism evidence="9 10">
    <name type="scientific">Paralvinella palmiformis</name>
    <dbReference type="NCBI Taxonomy" id="53620"/>
    <lineage>
        <taxon>Eukaryota</taxon>
        <taxon>Metazoa</taxon>
        <taxon>Spiralia</taxon>
        <taxon>Lophotrochozoa</taxon>
        <taxon>Annelida</taxon>
        <taxon>Polychaeta</taxon>
        <taxon>Sedentaria</taxon>
        <taxon>Canalipalpata</taxon>
        <taxon>Terebellida</taxon>
        <taxon>Terebelliformia</taxon>
        <taxon>Alvinellidae</taxon>
        <taxon>Paralvinella</taxon>
    </lineage>
</organism>
<dbReference type="SUPFAM" id="SSF81321">
    <property type="entry name" value="Family A G protein-coupled receptor-like"/>
    <property type="match status" value="1"/>
</dbReference>
<dbReference type="InterPro" id="IPR017452">
    <property type="entry name" value="GPCR_Rhodpsn_7TM"/>
</dbReference>
<dbReference type="GO" id="GO:0005886">
    <property type="term" value="C:plasma membrane"/>
    <property type="evidence" value="ECO:0007669"/>
    <property type="project" value="UniProtKB-SubCell"/>
</dbReference>
<name>A0AAD9MRP1_9ANNE</name>
<dbReference type="PROSITE" id="PS50262">
    <property type="entry name" value="G_PROTEIN_RECEP_F1_2"/>
    <property type="match status" value="1"/>
</dbReference>
<dbReference type="PANTHER" id="PTHR22750">
    <property type="entry name" value="G-PROTEIN COUPLED RECEPTOR"/>
    <property type="match status" value="1"/>
</dbReference>
<proteinExistence type="predicted"/>
<evidence type="ECO:0000313" key="9">
    <source>
        <dbReference type="EMBL" id="KAK2140544.1"/>
    </source>
</evidence>
<dbReference type="EMBL" id="JAODUP010001319">
    <property type="protein sequence ID" value="KAK2140544.1"/>
    <property type="molecule type" value="Genomic_DNA"/>
</dbReference>
<feature type="transmembrane region" description="Helical" evidence="7">
    <location>
        <begin position="287"/>
        <end position="313"/>
    </location>
</feature>
<dbReference type="Pfam" id="PF00001">
    <property type="entry name" value="7tm_1"/>
    <property type="match status" value="2"/>
</dbReference>
<accession>A0AAD9MRP1</accession>
<keyword evidence="5 7" id="KW-0472">Membrane</keyword>
<feature type="compositionally biased region" description="Polar residues" evidence="6">
    <location>
        <begin position="445"/>
        <end position="454"/>
    </location>
</feature>
<dbReference type="PRINTS" id="PR00237">
    <property type="entry name" value="GPCRRHODOPSN"/>
</dbReference>
<sequence>MTSCSKQMPADQLLALWYKTKDVNTTVSPEVPSTSTHVPWFVVFIIVSSVVVVVNAGSLMAISQVKKINAYLRLVISLSISDILVGVRVLVNSLELRPFIGPIFEVCPFIYLRGLKLTSHLIALFNLLGLGLDHYCAIVKPLSHRSHMSASRTNLMIVAFWTVSLLCGYSDFFVPVPSYAYCNLDSKPKDYCPNDNLQDLLARVKSINISTLNISDAVSQFYYFLASESSNFSTALSNNSGYLYYDELYPDADEYAFLPTESPSGDSITENLGFCYRVICSKYDPEYIVFLLAAVLLVIISFIYLRVCIRIYFMRRLLRGGRSRRLFRRNKKGLITTLIIVGTFMVCWLPFCIANSVILVKMTLFPHSAEKIYEIIVKADEYLYALLLLNSLCDPAIYALRMREVQVGYCRLLGRCCKRYKSHNLSENGLSGSYLMTSQRAFRNLSKSGSSTRNGEVRSGRSASPDVRHNSRYSTNGTPRANVRHDVVNKRSSPIALKASRFSNLIIVNNGKVNEVLL</sequence>
<feature type="domain" description="G-protein coupled receptors family 1 profile" evidence="8">
    <location>
        <begin position="54"/>
        <end position="398"/>
    </location>
</feature>
<feature type="transmembrane region" description="Helical" evidence="7">
    <location>
        <begin position="153"/>
        <end position="174"/>
    </location>
</feature>
<evidence type="ECO:0000256" key="5">
    <source>
        <dbReference type="ARBA" id="ARBA00023136"/>
    </source>
</evidence>
<evidence type="ECO:0000256" key="1">
    <source>
        <dbReference type="ARBA" id="ARBA00004651"/>
    </source>
</evidence>
<reference evidence="9" key="1">
    <citation type="journal article" date="2023" name="Mol. Biol. Evol.">
        <title>Third-Generation Sequencing Reveals the Adaptive Role of the Epigenome in Three Deep-Sea Polychaetes.</title>
        <authorList>
            <person name="Perez M."/>
            <person name="Aroh O."/>
            <person name="Sun Y."/>
            <person name="Lan Y."/>
            <person name="Juniper S.K."/>
            <person name="Young C.R."/>
            <person name="Angers B."/>
            <person name="Qian P.Y."/>
        </authorList>
    </citation>
    <scope>NUCLEOTIDE SEQUENCE</scope>
    <source>
        <strain evidence="9">P08H-3</strain>
    </source>
</reference>
<evidence type="ECO:0000256" key="7">
    <source>
        <dbReference type="SAM" id="Phobius"/>
    </source>
</evidence>
<keyword evidence="2" id="KW-1003">Cell membrane</keyword>
<dbReference type="GO" id="GO:0004930">
    <property type="term" value="F:G protein-coupled receptor activity"/>
    <property type="evidence" value="ECO:0007669"/>
    <property type="project" value="InterPro"/>
</dbReference>
<dbReference type="Proteomes" id="UP001208570">
    <property type="component" value="Unassembled WGS sequence"/>
</dbReference>
<dbReference type="CDD" id="cd00637">
    <property type="entry name" value="7tm_classA_rhodopsin-like"/>
    <property type="match status" value="1"/>
</dbReference>
<feature type="transmembrane region" description="Helical" evidence="7">
    <location>
        <begin position="38"/>
        <end position="58"/>
    </location>
</feature>
<feature type="region of interest" description="Disordered" evidence="6">
    <location>
        <begin position="445"/>
        <end position="484"/>
    </location>
</feature>
<evidence type="ECO:0000259" key="8">
    <source>
        <dbReference type="PROSITE" id="PS50262"/>
    </source>
</evidence>
<gene>
    <name evidence="9" type="ORF">LSH36_1319g00004</name>
</gene>